<reference evidence="1" key="1">
    <citation type="journal article" date="2016" name="Nat. Genet.">
        <title>A high-quality carrot genome assembly provides new insights into carotenoid accumulation and asterid genome evolution.</title>
        <authorList>
            <person name="Iorizzo M."/>
            <person name="Ellison S."/>
            <person name="Senalik D."/>
            <person name="Zeng P."/>
            <person name="Satapoomin P."/>
            <person name="Huang J."/>
            <person name="Bowman M."/>
            <person name="Iovene M."/>
            <person name="Sanseverino W."/>
            <person name="Cavagnaro P."/>
            <person name="Yildiz M."/>
            <person name="Macko-Podgorni A."/>
            <person name="Moranska E."/>
            <person name="Grzebelus E."/>
            <person name="Grzebelus D."/>
            <person name="Ashrafi H."/>
            <person name="Zheng Z."/>
            <person name="Cheng S."/>
            <person name="Spooner D."/>
            <person name="Van Deynze A."/>
            <person name="Simon P."/>
        </authorList>
    </citation>
    <scope>NUCLEOTIDE SEQUENCE</scope>
    <source>
        <tissue evidence="1">Leaf</tissue>
    </source>
</reference>
<evidence type="ECO:0000313" key="2">
    <source>
        <dbReference type="Proteomes" id="UP000077755"/>
    </source>
</evidence>
<dbReference type="AlphaFoldDB" id="A0A164V319"/>
<evidence type="ECO:0000313" key="1">
    <source>
        <dbReference type="EMBL" id="WOH03744.1"/>
    </source>
</evidence>
<reference evidence="1" key="2">
    <citation type="submission" date="2022-03" db="EMBL/GenBank/DDBJ databases">
        <title>Draft title - Genomic analysis of global carrot germplasm unveils the trajectory of domestication and the origin of high carotenoid orange carrot.</title>
        <authorList>
            <person name="Iorizzo M."/>
            <person name="Ellison S."/>
            <person name="Senalik D."/>
            <person name="Macko-Podgorni A."/>
            <person name="Grzebelus D."/>
            <person name="Bostan H."/>
            <person name="Rolling W."/>
            <person name="Curaba J."/>
            <person name="Simon P."/>
        </authorList>
    </citation>
    <scope>NUCLEOTIDE SEQUENCE</scope>
    <source>
        <tissue evidence="1">Leaf</tissue>
    </source>
</reference>
<dbReference type="Proteomes" id="UP000077755">
    <property type="component" value="Chromosome 6"/>
</dbReference>
<protein>
    <submittedName>
        <fullName evidence="1">Uncharacterized protein</fullName>
    </submittedName>
</protein>
<accession>A0A164V319</accession>
<dbReference type="Gramene" id="KZM89745">
    <property type="protein sequence ID" value="KZM89745"/>
    <property type="gene ID" value="DCAR_022892"/>
</dbReference>
<gene>
    <name evidence="1" type="ORF">DCAR_0623144</name>
</gene>
<dbReference type="EMBL" id="CP093348">
    <property type="protein sequence ID" value="WOH03744.1"/>
    <property type="molecule type" value="Genomic_DNA"/>
</dbReference>
<name>A0A164V319_DAUCS</name>
<keyword evidence="2" id="KW-1185">Reference proteome</keyword>
<sequence>MDVFVPYNAPHHVNFNVNVSLAEQVEDLGLGQINAPKAARMEMEVDKMEELMEDFFWVAWGRSTHSWLTSLQLVIRTKF</sequence>
<proteinExistence type="predicted"/>
<organism evidence="1 2">
    <name type="scientific">Daucus carota subsp. sativus</name>
    <name type="common">Carrot</name>
    <dbReference type="NCBI Taxonomy" id="79200"/>
    <lineage>
        <taxon>Eukaryota</taxon>
        <taxon>Viridiplantae</taxon>
        <taxon>Streptophyta</taxon>
        <taxon>Embryophyta</taxon>
        <taxon>Tracheophyta</taxon>
        <taxon>Spermatophyta</taxon>
        <taxon>Magnoliopsida</taxon>
        <taxon>eudicotyledons</taxon>
        <taxon>Gunneridae</taxon>
        <taxon>Pentapetalae</taxon>
        <taxon>asterids</taxon>
        <taxon>campanulids</taxon>
        <taxon>Apiales</taxon>
        <taxon>Apiaceae</taxon>
        <taxon>Apioideae</taxon>
        <taxon>Scandiceae</taxon>
        <taxon>Daucinae</taxon>
        <taxon>Daucus</taxon>
        <taxon>Daucus sect. Daucus</taxon>
    </lineage>
</organism>